<dbReference type="OrthoDB" id="3265815at2759"/>
<dbReference type="STRING" id="92696.A0A4R0R354"/>
<evidence type="ECO:0000313" key="2">
    <source>
        <dbReference type="EMBL" id="TCD60426.1"/>
    </source>
</evidence>
<organism evidence="2 3">
    <name type="scientific">Steccherinum ochraceum</name>
    <dbReference type="NCBI Taxonomy" id="92696"/>
    <lineage>
        <taxon>Eukaryota</taxon>
        <taxon>Fungi</taxon>
        <taxon>Dikarya</taxon>
        <taxon>Basidiomycota</taxon>
        <taxon>Agaricomycotina</taxon>
        <taxon>Agaricomycetes</taxon>
        <taxon>Polyporales</taxon>
        <taxon>Steccherinaceae</taxon>
        <taxon>Steccherinum</taxon>
    </lineage>
</organism>
<dbReference type="EMBL" id="RWJN01000599">
    <property type="protein sequence ID" value="TCD60426.1"/>
    <property type="molecule type" value="Genomic_DNA"/>
</dbReference>
<comment type="caution">
    <text evidence="2">The sequence shown here is derived from an EMBL/GenBank/DDBJ whole genome shotgun (WGS) entry which is preliminary data.</text>
</comment>
<reference evidence="2 3" key="1">
    <citation type="submission" date="2018-11" db="EMBL/GenBank/DDBJ databases">
        <title>Genome assembly of Steccherinum ochraceum LE-BIN_3174, the white-rot fungus of the Steccherinaceae family (The Residual Polyporoid clade, Polyporales, Basidiomycota).</title>
        <authorList>
            <person name="Fedorova T.V."/>
            <person name="Glazunova O.A."/>
            <person name="Landesman E.O."/>
            <person name="Moiseenko K.V."/>
            <person name="Psurtseva N.V."/>
            <person name="Savinova O.S."/>
            <person name="Shakhova N.V."/>
            <person name="Tyazhelova T.V."/>
            <person name="Vasina D.V."/>
        </authorList>
    </citation>
    <scope>NUCLEOTIDE SEQUENCE [LARGE SCALE GENOMIC DNA]</scope>
    <source>
        <strain evidence="2 3">LE-BIN_3174</strain>
    </source>
</reference>
<feature type="region of interest" description="Disordered" evidence="1">
    <location>
        <begin position="1"/>
        <end position="28"/>
    </location>
</feature>
<gene>
    <name evidence="2" type="ORF">EIP91_010078</name>
</gene>
<evidence type="ECO:0000313" key="3">
    <source>
        <dbReference type="Proteomes" id="UP000292702"/>
    </source>
</evidence>
<protein>
    <submittedName>
        <fullName evidence="2">Uncharacterized protein</fullName>
    </submittedName>
</protein>
<accession>A0A4R0R354</accession>
<name>A0A4R0R354_9APHY</name>
<sequence length="350" mass="38883">MAGHFGHHEQTDESIDHAEPTPQRTATPVRISILSLPQRSTRRLGTHVRLQVGTPISEVPPSLHLRPKPQYYISTTFHAELILIDTKPDILLISSDHVLFYAHSVFLLSSSDNELNGLLGGDAARTGSGVTARSICVGVPVDSTLFNVVLHTIYGMSCRQFKPSLETLLQAVKTLKTYGIAIDQVVEHNTPFYDHIVAESSQRPVEVFLVAAENSLETLAVTTSAHLRSFLLSQITDEMVERMGPRYFNRLLKLHGDRMNYLKRLLLDAPKPHEEAVGCGVVEQRVLAQAWALARAFLVWKIKPDLPASVLQSTFGSLEEGLPCDACKKALDVRVRQIVLDWSTKAKRTI</sequence>
<keyword evidence="3" id="KW-1185">Reference proteome</keyword>
<feature type="compositionally biased region" description="Basic and acidic residues" evidence="1">
    <location>
        <begin position="1"/>
        <end position="19"/>
    </location>
</feature>
<dbReference type="Proteomes" id="UP000292702">
    <property type="component" value="Unassembled WGS sequence"/>
</dbReference>
<dbReference type="AlphaFoldDB" id="A0A4R0R354"/>
<evidence type="ECO:0000256" key="1">
    <source>
        <dbReference type="SAM" id="MobiDB-lite"/>
    </source>
</evidence>
<proteinExistence type="predicted"/>